<dbReference type="RefSeq" id="WP_175152953.1">
    <property type="nucleotide sequence ID" value="NZ_CADIKK010000038.1"/>
</dbReference>
<reference evidence="1 2" key="1">
    <citation type="submission" date="2020-04" db="EMBL/GenBank/DDBJ databases">
        <authorList>
            <person name="De Canck E."/>
        </authorList>
    </citation>
    <scope>NUCLEOTIDE SEQUENCE [LARGE SCALE GENOMIC DNA]</scope>
    <source>
        <strain evidence="1 2">LMG 28614</strain>
    </source>
</reference>
<keyword evidence="2" id="KW-1185">Reference proteome</keyword>
<name>A0A6S7BLN8_9BURK</name>
<gene>
    <name evidence="1" type="ORF">LMG28614_05984</name>
</gene>
<accession>A0A6S7BLN8</accession>
<sequence length="81" mass="8994">MSPKRTYLAEKPDIARHVAEFLGIAKHLKGAYLLKNGDWAADAEGITGDELLTFVNTDLFPTIKARDETASNVLEYLVVLF</sequence>
<protein>
    <submittedName>
        <fullName evidence="1">Uncharacterized protein</fullName>
    </submittedName>
</protein>
<evidence type="ECO:0000313" key="1">
    <source>
        <dbReference type="EMBL" id="CAB3804225.1"/>
    </source>
</evidence>
<proteinExistence type="predicted"/>
<evidence type="ECO:0000313" key="2">
    <source>
        <dbReference type="Proteomes" id="UP000494365"/>
    </source>
</evidence>
<organism evidence="1 2">
    <name type="scientific">Paraburkholderia ultramafica</name>
    <dbReference type="NCBI Taxonomy" id="1544867"/>
    <lineage>
        <taxon>Bacteria</taxon>
        <taxon>Pseudomonadati</taxon>
        <taxon>Pseudomonadota</taxon>
        <taxon>Betaproteobacteria</taxon>
        <taxon>Burkholderiales</taxon>
        <taxon>Burkholderiaceae</taxon>
        <taxon>Paraburkholderia</taxon>
    </lineage>
</organism>
<dbReference type="EMBL" id="CADIKK010000038">
    <property type="protein sequence ID" value="CAB3804225.1"/>
    <property type="molecule type" value="Genomic_DNA"/>
</dbReference>
<dbReference type="Proteomes" id="UP000494365">
    <property type="component" value="Unassembled WGS sequence"/>
</dbReference>
<dbReference type="AlphaFoldDB" id="A0A6S7BLN8"/>